<dbReference type="OrthoDB" id="345965at2759"/>
<dbReference type="Proteomes" id="UP000220605">
    <property type="component" value="Chromosome 10"/>
</dbReference>
<dbReference type="VEuPathDB" id="PlasmoDB:PVW1_100044200"/>
<keyword evidence="1" id="KW-0472">Membrane</keyword>
<name>A0A564ZXE9_PLAVI</name>
<evidence type="ECO:0000313" key="2">
    <source>
        <dbReference type="EMBL" id="VUZ96506.1"/>
    </source>
</evidence>
<evidence type="ECO:0000256" key="1">
    <source>
        <dbReference type="SAM" id="Phobius"/>
    </source>
</evidence>
<keyword evidence="1" id="KW-1133">Transmembrane helix</keyword>
<dbReference type="VEuPathDB" id="PlasmoDB:PVX_080545"/>
<gene>
    <name evidence="2" type="ORF">PVP01_1020000</name>
</gene>
<keyword evidence="1" id="KW-0812">Transmembrane</keyword>
<accession>A0A564ZXE9</accession>
<dbReference type="EMBL" id="LT635621">
    <property type="protein sequence ID" value="VUZ96506.1"/>
    <property type="molecule type" value="Genomic_DNA"/>
</dbReference>
<reference evidence="3" key="1">
    <citation type="submission" date="2016-07" db="EMBL/GenBank/DDBJ databases">
        <authorList>
            <consortium name="Pathogen Informatics"/>
        </authorList>
    </citation>
    <scope>NUCLEOTIDE SEQUENCE [LARGE SCALE GENOMIC DNA]</scope>
</reference>
<sequence length="255" mass="29226">MERRHFYLEEQLQNDQFNRRVQDEYRERFGVAPPKGQQMEELSVDASLDASLDASVESPPRRGTLTEERKKRDPPLKKYIAPFIDLGKRFYSSVTLLYEPKLTHLSILLTTLWAFKNVKSINQLLIHKYADVHYQITRPDSLRSRCRAFKVLALGGSVLPGGVIGFALYDFYWGRTNAALVANNGGASPARSASPLIPYSLRRDLSRKMRLLKEKTLFFAKDLAGNNNFKRLSREYHRGLDRRLQGLGAKRGPPE</sequence>
<feature type="transmembrane region" description="Helical" evidence="1">
    <location>
        <begin position="151"/>
        <end position="173"/>
    </location>
</feature>
<protein>
    <submittedName>
        <fullName evidence="2">Uncharacterized protein</fullName>
    </submittedName>
</protein>
<organism evidence="2 3">
    <name type="scientific">Plasmodium vivax</name>
    <name type="common">malaria parasite P. vivax</name>
    <dbReference type="NCBI Taxonomy" id="5855"/>
    <lineage>
        <taxon>Eukaryota</taxon>
        <taxon>Sar</taxon>
        <taxon>Alveolata</taxon>
        <taxon>Apicomplexa</taxon>
        <taxon>Aconoidasida</taxon>
        <taxon>Haemosporida</taxon>
        <taxon>Plasmodiidae</taxon>
        <taxon>Plasmodium</taxon>
        <taxon>Plasmodium (Plasmodium)</taxon>
    </lineage>
</organism>
<evidence type="ECO:0000313" key="3">
    <source>
        <dbReference type="Proteomes" id="UP000220605"/>
    </source>
</evidence>
<dbReference type="AlphaFoldDB" id="A0A564ZXE9"/>
<dbReference type="VEuPathDB" id="PlasmoDB:PVP01_1020000"/>
<dbReference type="VEuPathDB" id="PlasmoDB:PVPAM_100026400"/>
<proteinExistence type="predicted"/>